<protein>
    <recommendedName>
        <fullName evidence="3">Transmembrane protein</fullName>
    </recommendedName>
</protein>
<keyword evidence="1" id="KW-0812">Transmembrane</keyword>
<feature type="transmembrane region" description="Helical" evidence="1">
    <location>
        <begin position="336"/>
        <end position="354"/>
    </location>
</feature>
<proteinExistence type="predicted"/>
<dbReference type="EMBL" id="GDID01007252">
    <property type="protein sequence ID" value="JAP89354.1"/>
    <property type="molecule type" value="Transcribed_RNA"/>
</dbReference>
<sequence length="382" mass="43601">MIVVLMDYIASGNNQNLELGPYYKDKMCLSPYVEMKLNKSIDSIAFQTINGKSVITFLSDKKIQQWREVLEESKISLQFLPVEQFKAHDVKEFSDNIFVTLQSHVFAFIDNQYVQIDLQDLREPVLHVASSGETFFISTKTRVYYFGHCTKLLCQNREGFVKEPTPFERQFTKINKIYAFEQNLFLQNDQKFYGVGLGENLCQEQNQTKFIQITEKAVEVSGNIQIMRNKTAIQCVSKNGKIAKEIYNYSGNLIDLEVKNDKIVFLTTKGLFLNNFEIVQDPPCYVKTQTDKLFIKNNLKNNIFLFDGQTTGFIVFDQYKKDLFYEPPGFSDVGCIILLSVGAAGALLLGFAAVKARNASGKNKVQKLVEQDLGDLRGEESQ</sequence>
<organism evidence="2">
    <name type="scientific">Trepomonas sp. PC1</name>
    <dbReference type="NCBI Taxonomy" id="1076344"/>
    <lineage>
        <taxon>Eukaryota</taxon>
        <taxon>Metamonada</taxon>
        <taxon>Diplomonadida</taxon>
        <taxon>Hexamitidae</taxon>
        <taxon>Hexamitinae</taxon>
        <taxon>Trepomonas</taxon>
    </lineage>
</organism>
<evidence type="ECO:0008006" key="3">
    <source>
        <dbReference type="Google" id="ProtNLM"/>
    </source>
</evidence>
<feature type="non-terminal residue" evidence="2">
    <location>
        <position position="382"/>
    </location>
</feature>
<evidence type="ECO:0000256" key="1">
    <source>
        <dbReference type="SAM" id="Phobius"/>
    </source>
</evidence>
<keyword evidence="1" id="KW-1133">Transmembrane helix</keyword>
<evidence type="ECO:0000313" key="2">
    <source>
        <dbReference type="EMBL" id="JAP89354.1"/>
    </source>
</evidence>
<accession>A0A146K0Q0</accession>
<keyword evidence="1" id="KW-0472">Membrane</keyword>
<dbReference type="AlphaFoldDB" id="A0A146K0Q0"/>
<name>A0A146K0Q0_9EUKA</name>
<reference evidence="2" key="1">
    <citation type="submission" date="2015-07" db="EMBL/GenBank/DDBJ databases">
        <title>Adaptation to a free-living lifestyle via gene acquisitions in the diplomonad Trepomonas sp. PC1.</title>
        <authorList>
            <person name="Xu F."/>
            <person name="Jerlstrom-Hultqvist J."/>
            <person name="Kolisko M."/>
            <person name="Simpson A.G.B."/>
            <person name="Roger A.J."/>
            <person name="Svard S.G."/>
            <person name="Andersson J.O."/>
        </authorList>
    </citation>
    <scope>NUCLEOTIDE SEQUENCE</scope>
    <source>
        <strain evidence="2">PC1</strain>
    </source>
</reference>
<gene>
    <name evidence="2" type="ORF">TPC1_31151</name>
</gene>